<name>A0A929L272_9SPHI</name>
<evidence type="ECO:0000259" key="6">
    <source>
        <dbReference type="Pfam" id="PF00182"/>
    </source>
</evidence>
<dbReference type="RefSeq" id="WP_194113511.1">
    <property type="nucleotide sequence ID" value="NZ_JADFFL010000010.1"/>
</dbReference>
<dbReference type="GO" id="GO:0006032">
    <property type="term" value="P:chitin catabolic process"/>
    <property type="evidence" value="ECO:0007669"/>
    <property type="project" value="InterPro"/>
</dbReference>
<dbReference type="InterPro" id="IPR000726">
    <property type="entry name" value="Glyco_hydro_19_cat"/>
</dbReference>
<comment type="caution">
    <text evidence="7">The sequence shown here is derived from an EMBL/GenBank/DDBJ whole genome shotgun (WGS) entry which is preliminary data.</text>
</comment>
<keyword evidence="2 4" id="KW-1015">Disulfide bond</keyword>
<dbReference type="GO" id="GO:0050832">
    <property type="term" value="P:defense response to fungus"/>
    <property type="evidence" value="ECO:0007669"/>
    <property type="project" value="UniProtKB-ARBA"/>
</dbReference>
<dbReference type="InterPro" id="IPR016283">
    <property type="entry name" value="Glyco_hydro_19"/>
</dbReference>
<feature type="signal peptide" evidence="5">
    <location>
        <begin position="1"/>
        <end position="25"/>
    </location>
</feature>
<evidence type="ECO:0000256" key="2">
    <source>
        <dbReference type="ARBA" id="ARBA00023157"/>
    </source>
</evidence>
<feature type="domain" description="Glycoside hydrolase family 19 catalytic" evidence="6">
    <location>
        <begin position="126"/>
        <end position="320"/>
    </location>
</feature>
<evidence type="ECO:0000313" key="7">
    <source>
        <dbReference type="EMBL" id="MBE9664268.1"/>
    </source>
</evidence>
<dbReference type="AlphaFoldDB" id="A0A929L272"/>
<dbReference type="InterPro" id="IPR023346">
    <property type="entry name" value="Lysozyme-like_dom_sf"/>
</dbReference>
<accession>A0A929L272</accession>
<evidence type="ECO:0000256" key="1">
    <source>
        <dbReference type="ARBA" id="ARBA00022821"/>
    </source>
</evidence>
<keyword evidence="5" id="KW-0732">Signal</keyword>
<dbReference type="PANTHER" id="PTHR22595">
    <property type="entry name" value="CHITINASE-RELATED"/>
    <property type="match status" value="1"/>
</dbReference>
<dbReference type="GO" id="GO:0004568">
    <property type="term" value="F:chitinase activity"/>
    <property type="evidence" value="ECO:0007669"/>
    <property type="project" value="InterPro"/>
</dbReference>
<dbReference type="PANTHER" id="PTHR22595:SF79">
    <property type="entry name" value="CHITINASE 12"/>
    <property type="match status" value="1"/>
</dbReference>
<reference evidence="7" key="1">
    <citation type="submission" date="2020-10" db="EMBL/GenBank/DDBJ databases">
        <title>Mucilaginibacter mali sp. nov., isolated from rhizosphere soil of apple orchard.</title>
        <authorList>
            <person name="Lee J.-S."/>
            <person name="Kim H.S."/>
            <person name="Kim J.-S."/>
        </authorList>
    </citation>
    <scope>NUCLEOTIDE SEQUENCE</scope>
    <source>
        <strain evidence="7">KCTC 22746</strain>
    </source>
</reference>
<evidence type="ECO:0000256" key="4">
    <source>
        <dbReference type="PIRSR" id="PIRSR001060-2"/>
    </source>
</evidence>
<evidence type="ECO:0000256" key="3">
    <source>
        <dbReference type="PIRSR" id="PIRSR001060-1"/>
    </source>
</evidence>
<evidence type="ECO:0000256" key="5">
    <source>
        <dbReference type="SAM" id="SignalP"/>
    </source>
</evidence>
<feature type="disulfide bond" evidence="4">
    <location>
        <begin position="293"/>
        <end position="325"/>
    </location>
</feature>
<dbReference type="Gene3D" id="3.30.20.10">
    <property type="entry name" value="Endochitinase, domain 2"/>
    <property type="match status" value="1"/>
</dbReference>
<keyword evidence="1" id="KW-0611">Plant defense</keyword>
<dbReference type="CDD" id="cd00325">
    <property type="entry name" value="chitinase_GH19"/>
    <property type="match status" value="1"/>
</dbReference>
<proteinExistence type="predicted"/>
<keyword evidence="8" id="KW-1185">Reference proteome</keyword>
<dbReference type="GO" id="GO:0005975">
    <property type="term" value="P:carbohydrate metabolic process"/>
    <property type="evidence" value="ECO:0007669"/>
    <property type="project" value="InterPro"/>
</dbReference>
<sequence>MNRRIFTGCFALITAALLIVSVSCGNTGKADKVQLQAQQVNMNPSFSSFLSQQQFNAFFPKRLSFYTYASFIKAVDEMANIKIKITQQSDYVFQIIRTDKDKNKQTILRQDGDWNKPWVTEKPAVVHTIDFGRFCNEKDAATNKKELVAFFANVGHETRKGENAKYNDGLMLITEGDTSLQYVYPNNDYPAVPGKKYYGRGPLQLSYNGNYGYASLLIYGDKNKLLKDPELLERDAVAAFKAAMFFWMTPQGQKPSAHDVMTGQWKPTADDTAKGRKPGFGMTINIINGALECNKGDAKGTMADRIGFYQHFLGLMGIADPNCACSCGSMHPYPF</sequence>
<organism evidence="7 8">
    <name type="scientific">Mucilaginibacter myungsuensis</name>
    <dbReference type="NCBI Taxonomy" id="649104"/>
    <lineage>
        <taxon>Bacteria</taxon>
        <taxon>Pseudomonadati</taxon>
        <taxon>Bacteroidota</taxon>
        <taxon>Sphingobacteriia</taxon>
        <taxon>Sphingobacteriales</taxon>
        <taxon>Sphingobacteriaceae</taxon>
        <taxon>Mucilaginibacter</taxon>
    </lineage>
</organism>
<gene>
    <name evidence="7" type="ORF">IRJ16_20475</name>
</gene>
<dbReference type="EMBL" id="JADFFL010000010">
    <property type="protein sequence ID" value="MBE9664268.1"/>
    <property type="molecule type" value="Genomic_DNA"/>
</dbReference>
<dbReference type="Proteomes" id="UP000622475">
    <property type="component" value="Unassembled WGS sequence"/>
</dbReference>
<dbReference type="PIRSF" id="PIRSF001060">
    <property type="entry name" value="Endochitinase"/>
    <property type="match status" value="1"/>
</dbReference>
<dbReference type="Gene3D" id="1.10.530.10">
    <property type="match status" value="2"/>
</dbReference>
<protein>
    <recommendedName>
        <fullName evidence="6">Glycoside hydrolase family 19 catalytic domain-containing protein</fullName>
    </recommendedName>
</protein>
<evidence type="ECO:0000313" key="8">
    <source>
        <dbReference type="Proteomes" id="UP000622475"/>
    </source>
</evidence>
<dbReference type="GO" id="GO:0016998">
    <property type="term" value="P:cell wall macromolecule catabolic process"/>
    <property type="evidence" value="ECO:0007669"/>
    <property type="project" value="InterPro"/>
</dbReference>
<dbReference type="PROSITE" id="PS51257">
    <property type="entry name" value="PROKAR_LIPOPROTEIN"/>
    <property type="match status" value="1"/>
</dbReference>
<feature type="active site" description="Proton donor" evidence="3">
    <location>
        <position position="157"/>
    </location>
</feature>
<dbReference type="SUPFAM" id="SSF53955">
    <property type="entry name" value="Lysozyme-like"/>
    <property type="match status" value="1"/>
</dbReference>
<feature type="chain" id="PRO_5037274490" description="Glycoside hydrolase family 19 catalytic domain-containing protein" evidence="5">
    <location>
        <begin position="26"/>
        <end position="335"/>
    </location>
</feature>
<dbReference type="Pfam" id="PF00182">
    <property type="entry name" value="Glyco_hydro_19"/>
    <property type="match status" value="1"/>
</dbReference>